<dbReference type="OrthoDB" id="2016548at2759"/>
<dbReference type="Proteomes" id="UP000242525">
    <property type="component" value="Unassembled WGS sequence"/>
</dbReference>
<keyword evidence="4" id="KW-1185">Reference proteome</keyword>
<feature type="transmembrane region" description="Helical" evidence="1">
    <location>
        <begin position="34"/>
        <end position="54"/>
    </location>
</feature>
<comment type="caution">
    <text evidence="3">The sequence shown here is derived from an EMBL/GenBank/DDBJ whole genome shotgun (WGS) entry which is preliminary data.</text>
</comment>
<feature type="transmembrane region" description="Helical" evidence="1">
    <location>
        <begin position="121"/>
        <end position="144"/>
    </location>
</feature>
<proteinExistence type="predicted"/>
<keyword evidence="1" id="KW-1133">Transmembrane helix</keyword>
<feature type="domain" description="HPP transmembrane region" evidence="2">
    <location>
        <begin position="32"/>
        <end position="192"/>
    </location>
</feature>
<feature type="transmembrane region" description="Helical" evidence="1">
    <location>
        <begin position="91"/>
        <end position="109"/>
    </location>
</feature>
<name>A0A0J9XG63_GEOCN</name>
<dbReference type="PANTHER" id="PTHR33741:SF5">
    <property type="entry name" value="TRANSMEMBRANE PROTEIN DDB_G0269096-RELATED"/>
    <property type="match status" value="1"/>
</dbReference>
<protein>
    <recommendedName>
        <fullName evidence="2">HPP transmembrane region domain-containing protein</fullName>
    </recommendedName>
</protein>
<feature type="transmembrane region" description="Helical" evidence="1">
    <location>
        <begin position="66"/>
        <end position="85"/>
    </location>
</feature>
<dbReference type="AlphaFoldDB" id="A0A0J9XG63"/>
<dbReference type="PANTHER" id="PTHR33741">
    <property type="entry name" value="TRANSMEMBRANE PROTEIN DDB_G0269096-RELATED"/>
    <property type="match status" value="1"/>
</dbReference>
<sequence length="354" mass="38987">MALDTNNFIFSYALKFLCVQNNSPNQKPVKVPEIVRIFFVLISSFACMLVLLSTFKFSHVFQAKDVPIIVPSWAATIILTCNGLESPLGQPFSLFFGTFFTSIIGIGLTKLWMLREGGEETLWVCGALATSISSVFMSYAKLIHPAAGSASLLAAISPAVRHMGWYYLVIQIVTGLLIICVSSVFANIYAQYPLFWFMPPNLAKLPSKAAQPVQMAEQKETEFNQQQLQAYTNSTTESEEISVDMAMPVPYTQSNASTLSLSRVPTAQDSIFSSRSQTHNHIASSISQTLSRAISHSRYQQPLDNISTDSDSDSLSVLISSTNFSIPRSVVFTQEDRGILISIQRKLANFASTS</sequence>
<dbReference type="Pfam" id="PF04982">
    <property type="entry name" value="TM_HPP"/>
    <property type="match status" value="1"/>
</dbReference>
<organism evidence="3 4">
    <name type="scientific">Geotrichum candidum</name>
    <name type="common">Oospora lactis</name>
    <name type="synonym">Dipodascus geotrichum</name>
    <dbReference type="NCBI Taxonomy" id="1173061"/>
    <lineage>
        <taxon>Eukaryota</taxon>
        <taxon>Fungi</taxon>
        <taxon>Dikarya</taxon>
        <taxon>Ascomycota</taxon>
        <taxon>Saccharomycotina</taxon>
        <taxon>Dipodascomycetes</taxon>
        <taxon>Dipodascales</taxon>
        <taxon>Dipodascaceae</taxon>
        <taxon>Geotrichum</taxon>
    </lineage>
</organism>
<dbReference type="STRING" id="1173061.A0A0J9XG63"/>
<dbReference type="InterPro" id="IPR058581">
    <property type="entry name" value="TM_HPP"/>
</dbReference>
<accession>A0A0J9XG63</accession>
<dbReference type="EMBL" id="CCBN010000015">
    <property type="protein sequence ID" value="CDO56381.1"/>
    <property type="molecule type" value="Genomic_DNA"/>
</dbReference>
<evidence type="ECO:0000313" key="3">
    <source>
        <dbReference type="EMBL" id="CDO56381.1"/>
    </source>
</evidence>
<keyword evidence="1" id="KW-0472">Membrane</keyword>
<feature type="transmembrane region" description="Helical" evidence="1">
    <location>
        <begin position="164"/>
        <end position="190"/>
    </location>
</feature>
<dbReference type="InterPro" id="IPR007065">
    <property type="entry name" value="HPP"/>
</dbReference>
<gene>
    <name evidence="3" type="ORF">BN980_GECA15s00384g</name>
</gene>
<evidence type="ECO:0000256" key="1">
    <source>
        <dbReference type="SAM" id="Phobius"/>
    </source>
</evidence>
<evidence type="ECO:0000313" key="4">
    <source>
        <dbReference type="Proteomes" id="UP000242525"/>
    </source>
</evidence>
<keyword evidence="1" id="KW-0812">Transmembrane</keyword>
<reference evidence="3" key="1">
    <citation type="submission" date="2014-03" db="EMBL/GenBank/DDBJ databases">
        <authorList>
            <person name="Casaregola S."/>
        </authorList>
    </citation>
    <scope>NUCLEOTIDE SEQUENCE [LARGE SCALE GENOMIC DNA]</scope>
    <source>
        <strain evidence="3">CLIB 918</strain>
    </source>
</reference>
<evidence type="ECO:0000259" key="2">
    <source>
        <dbReference type="Pfam" id="PF04982"/>
    </source>
</evidence>